<dbReference type="OrthoDB" id="10502119at2759"/>
<gene>
    <name evidence="2" type="ORF">E5676_scaffold356G00060</name>
    <name evidence="1" type="ORF">E6C27_scaffold3921G00070</name>
</gene>
<evidence type="ECO:0000313" key="4">
    <source>
        <dbReference type="Proteomes" id="UP000321947"/>
    </source>
</evidence>
<dbReference type="Proteomes" id="UP000321393">
    <property type="component" value="Unassembled WGS sequence"/>
</dbReference>
<dbReference type="EMBL" id="SSTD01010365">
    <property type="protein sequence ID" value="TYK11991.1"/>
    <property type="molecule type" value="Genomic_DNA"/>
</dbReference>
<proteinExistence type="predicted"/>
<evidence type="ECO:0000313" key="3">
    <source>
        <dbReference type="Proteomes" id="UP000321393"/>
    </source>
</evidence>
<dbReference type="Proteomes" id="UP000321947">
    <property type="component" value="Unassembled WGS sequence"/>
</dbReference>
<name>A0A5D3CJJ7_CUCMM</name>
<protein>
    <submittedName>
        <fullName evidence="2">Uncharacterized protein</fullName>
    </submittedName>
</protein>
<reference evidence="3 4" key="1">
    <citation type="submission" date="2019-08" db="EMBL/GenBank/DDBJ databases">
        <title>Draft genome sequences of two oriental melons (Cucumis melo L. var makuwa).</title>
        <authorList>
            <person name="Kwon S.-Y."/>
        </authorList>
    </citation>
    <scope>NUCLEOTIDE SEQUENCE [LARGE SCALE GENOMIC DNA]</scope>
    <source>
        <strain evidence="4">cv. Chang Bougi</strain>
        <strain evidence="3">cv. SW 3</strain>
        <tissue evidence="2">Leaf</tissue>
    </source>
</reference>
<dbReference type="AlphaFoldDB" id="A0A5D3CJJ7"/>
<sequence>MQSFGEDICRLIGGRDRFEMKSVALKVMANKVTIILNVLYSFMEYIIVCNLNSTAIITMKNSG</sequence>
<dbReference type="EMBL" id="SSTE01019479">
    <property type="protein sequence ID" value="KAA0036638.1"/>
    <property type="molecule type" value="Genomic_DNA"/>
</dbReference>
<evidence type="ECO:0000313" key="1">
    <source>
        <dbReference type="EMBL" id="KAA0036638.1"/>
    </source>
</evidence>
<evidence type="ECO:0000313" key="2">
    <source>
        <dbReference type="EMBL" id="TYK11991.1"/>
    </source>
</evidence>
<comment type="caution">
    <text evidence="2">The sequence shown here is derived from an EMBL/GenBank/DDBJ whole genome shotgun (WGS) entry which is preliminary data.</text>
</comment>
<organism evidence="2 4">
    <name type="scientific">Cucumis melo var. makuwa</name>
    <name type="common">Oriental melon</name>
    <dbReference type="NCBI Taxonomy" id="1194695"/>
    <lineage>
        <taxon>Eukaryota</taxon>
        <taxon>Viridiplantae</taxon>
        <taxon>Streptophyta</taxon>
        <taxon>Embryophyta</taxon>
        <taxon>Tracheophyta</taxon>
        <taxon>Spermatophyta</taxon>
        <taxon>Magnoliopsida</taxon>
        <taxon>eudicotyledons</taxon>
        <taxon>Gunneridae</taxon>
        <taxon>Pentapetalae</taxon>
        <taxon>rosids</taxon>
        <taxon>fabids</taxon>
        <taxon>Cucurbitales</taxon>
        <taxon>Cucurbitaceae</taxon>
        <taxon>Benincaseae</taxon>
        <taxon>Cucumis</taxon>
    </lineage>
</organism>
<accession>A0A5D3CJJ7</accession>